<name>A0A1H7FRH5_AQUAM</name>
<reference evidence="8 9" key="1">
    <citation type="submission" date="2016-10" db="EMBL/GenBank/DDBJ databases">
        <authorList>
            <person name="de Groot N.N."/>
        </authorList>
    </citation>
    <scope>NUCLEOTIDE SEQUENCE [LARGE SCALE GENOMIC DNA]</scope>
    <source>
        <strain evidence="8 9">DSM 25232</strain>
    </source>
</reference>
<keyword evidence="5 7" id="KW-0472">Membrane</keyword>
<evidence type="ECO:0000256" key="4">
    <source>
        <dbReference type="ARBA" id="ARBA00022679"/>
    </source>
</evidence>
<evidence type="ECO:0000256" key="2">
    <source>
        <dbReference type="ARBA" id="ARBA00022475"/>
    </source>
</evidence>
<dbReference type="RefSeq" id="WP_091404078.1">
    <property type="nucleotide sequence ID" value="NZ_FOAB01000001.1"/>
</dbReference>
<keyword evidence="3" id="KW-0997">Cell inner membrane</keyword>
<dbReference type="PANTHER" id="PTHR30606">
    <property type="entry name" value="LIPID A BIOSYNTHESIS LAUROYL ACYLTRANSFERASE"/>
    <property type="match status" value="1"/>
</dbReference>
<dbReference type="PANTHER" id="PTHR30606:SF10">
    <property type="entry name" value="PHOSPHATIDYLINOSITOL MANNOSIDE ACYLTRANSFERASE"/>
    <property type="match status" value="1"/>
</dbReference>
<keyword evidence="9" id="KW-1185">Reference proteome</keyword>
<evidence type="ECO:0000256" key="6">
    <source>
        <dbReference type="ARBA" id="ARBA00023315"/>
    </source>
</evidence>
<proteinExistence type="predicted"/>
<keyword evidence="7" id="KW-0812">Transmembrane</keyword>
<keyword evidence="4 8" id="KW-0808">Transferase</keyword>
<evidence type="ECO:0000256" key="3">
    <source>
        <dbReference type="ARBA" id="ARBA00022519"/>
    </source>
</evidence>
<keyword evidence="7" id="KW-1133">Transmembrane helix</keyword>
<gene>
    <name evidence="8" type="ORF">SAMN04487910_0129</name>
</gene>
<organism evidence="8 9">
    <name type="scientific">Aquimarina amphilecti</name>
    <dbReference type="NCBI Taxonomy" id="1038014"/>
    <lineage>
        <taxon>Bacteria</taxon>
        <taxon>Pseudomonadati</taxon>
        <taxon>Bacteroidota</taxon>
        <taxon>Flavobacteriia</taxon>
        <taxon>Flavobacteriales</taxon>
        <taxon>Flavobacteriaceae</taxon>
        <taxon>Aquimarina</taxon>
    </lineage>
</organism>
<sequence length="296" mass="34613">MAQWEGKAKGTPLGYKIFIFFIKNLGLNAAYSILVFVAAYYVIFSYATTKASYYFYSKRLKQSRFKSIISVYKNYFVFGQTLIDRTAISFGLKDKFTFTHDGREKMQALLNKRKGGVIFSAHVGSFNIARYFFDDFDMTDTGVNLMVTDQENEQIKQYVGAVSTDTSMKFIVIKDDMSHIFQMNDVLSKGEVIIFAADRYVEGIQFLEHDFFEKPVKYPSGPYKLAARKKMPILFMYIMKGSGKRYNLYAREPEFSESSIKPSHVLKEYVRNTEIMVKKYPLQWFNYYDYWDDLKT</sequence>
<dbReference type="Proteomes" id="UP000198521">
    <property type="component" value="Unassembled WGS sequence"/>
</dbReference>
<comment type="subcellular location">
    <subcellularLocation>
        <location evidence="1">Cell inner membrane</location>
    </subcellularLocation>
</comment>
<evidence type="ECO:0000313" key="9">
    <source>
        <dbReference type="Proteomes" id="UP000198521"/>
    </source>
</evidence>
<dbReference type="Pfam" id="PF03279">
    <property type="entry name" value="Lip_A_acyltrans"/>
    <property type="match status" value="1"/>
</dbReference>
<protein>
    <submittedName>
        <fullName evidence="8">Predicted acyltransferase, LPLAT superfamily</fullName>
    </submittedName>
</protein>
<feature type="transmembrane region" description="Helical" evidence="7">
    <location>
        <begin position="29"/>
        <end position="56"/>
    </location>
</feature>
<keyword evidence="6 8" id="KW-0012">Acyltransferase</keyword>
<accession>A0A1H7FRH5</accession>
<dbReference type="STRING" id="1038014.SAMN04487910_0129"/>
<dbReference type="GO" id="GO:0016746">
    <property type="term" value="F:acyltransferase activity"/>
    <property type="evidence" value="ECO:0007669"/>
    <property type="project" value="UniProtKB-KW"/>
</dbReference>
<dbReference type="CDD" id="cd07984">
    <property type="entry name" value="LPLAT_LABLAT-like"/>
    <property type="match status" value="1"/>
</dbReference>
<evidence type="ECO:0000313" key="8">
    <source>
        <dbReference type="EMBL" id="SEK27092.1"/>
    </source>
</evidence>
<evidence type="ECO:0000256" key="1">
    <source>
        <dbReference type="ARBA" id="ARBA00004533"/>
    </source>
</evidence>
<dbReference type="OrthoDB" id="9808633at2"/>
<dbReference type="EMBL" id="FOAB01000001">
    <property type="protein sequence ID" value="SEK27092.1"/>
    <property type="molecule type" value="Genomic_DNA"/>
</dbReference>
<keyword evidence="2" id="KW-1003">Cell membrane</keyword>
<dbReference type="GO" id="GO:0009247">
    <property type="term" value="P:glycolipid biosynthetic process"/>
    <property type="evidence" value="ECO:0007669"/>
    <property type="project" value="UniProtKB-ARBA"/>
</dbReference>
<dbReference type="GO" id="GO:0005886">
    <property type="term" value="C:plasma membrane"/>
    <property type="evidence" value="ECO:0007669"/>
    <property type="project" value="UniProtKB-SubCell"/>
</dbReference>
<evidence type="ECO:0000256" key="7">
    <source>
        <dbReference type="SAM" id="Phobius"/>
    </source>
</evidence>
<evidence type="ECO:0000256" key="5">
    <source>
        <dbReference type="ARBA" id="ARBA00023136"/>
    </source>
</evidence>
<dbReference type="AlphaFoldDB" id="A0A1H7FRH5"/>
<dbReference type="InterPro" id="IPR004960">
    <property type="entry name" value="LipA_acyltrans"/>
</dbReference>